<feature type="region of interest" description="Disordered" evidence="1">
    <location>
        <begin position="77"/>
        <end position="97"/>
    </location>
</feature>
<dbReference type="AlphaFoldDB" id="A0A7W6RTQ9"/>
<gene>
    <name evidence="2" type="ORF">GGE12_006285</name>
</gene>
<reference evidence="2 3" key="1">
    <citation type="submission" date="2020-08" db="EMBL/GenBank/DDBJ databases">
        <title>Genomic Encyclopedia of Type Strains, Phase IV (KMG-V): Genome sequencing to study the core and pangenomes of soil and plant-associated prokaryotes.</title>
        <authorList>
            <person name="Whitman W."/>
        </authorList>
    </citation>
    <scope>NUCLEOTIDE SEQUENCE [LARGE SCALE GENOMIC DNA]</scope>
    <source>
        <strain evidence="2 3">SEMIA 402</strain>
    </source>
</reference>
<organism evidence="2 3">
    <name type="scientific">Rhizobium mongolense</name>
    <dbReference type="NCBI Taxonomy" id="57676"/>
    <lineage>
        <taxon>Bacteria</taxon>
        <taxon>Pseudomonadati</taxon>
        <taxon>Pseudomonadota</taxon>
        <taxon>Alphaproteobacteria</taxon>
        <taxon>Hyphomicrobiales</taxon>
        <taxon>Rhizobiaceae</taxon>
        <taxon>Rhizobium/Agrobacterium group</taxon>
        <taxon>Rhizobium</taxon>
    </lineage>
</organism>
<evidence type="ECO:0000313" key="3">
    <source>
        <dbReference type="Proteomes" id="UP000533641"/>
    </source>
</evidence>
<name>A0A7W6RTQ9_9HYPH</name>
<evidence type="ECO:0000256" key="1">
    <source>
        <dbReference type="SAM" id="MobiDB-lite"/>
    </source>
</evidence>
<proteinExistence type="predicted"/>
<sequence>MHQRTKSVTRPHISAGDCIHNGFPNHRKLRWDGWWLADDFDVENPDAGAKTYQYTLRSNAIGGTTNIPVRQTLVTDEEGDQQLTRSDEVMGGRPLGVRDPQGAVWTYTLRP</sequence>
<accession>A0A7W6RTQ9</accession>
<dbReference type="EMBL" id="JACIGM010000018">
    <property type="protein sequence ID" value="MBB4278474.1"/>
    <property type="molecule type" value="Genomic_DNA"/>
</dbReference>
<dbReference type="Proteomes" id="UP000533641">
    <property type="component" value="Unassembled WGS sequence"/>
</dbReference>
<comment type="caution">
    <text evidence="2">The sequence shown here is derived from an EMBL/GenBank/DDBJ whole genome shotgun (WGS) entry which is preliminary data.</text>
</comment>
<evidence type="ECO:0000313" key="2">
    <source>
        <dbReference type="EMBL" id="MBB4278474.1"/>
    </source>
</evidence>
<protein>
    <submittedName>
        <fullName evidence="2">Uncharacterized protein</fullName>
    </submittedName>
</protein>
<dbReference type="RefSeq" id="WP_210314263.1">
    <property type="nucleotide sequence ID" value="NZ_JACIGM010000018.1"/>
</dbReference>